<dbReference type="EMBL" id="NCKV01009220">
    <property type="protein sequence ID" value="RWS22295.1"/>
    <property type="molecule type" value="Genomic_DNA"/>
</dbReference>
<keyword evidence="9" id="KW-1185">Reference proteome</keyword>
<evidence type="ECO:0000313" key="8">
    <source>
        <dbReference type="EMBL" id="RWS22295.1"/>
    </source>
</evidence>
<evidence type="ECO:0000259" key="7">
    <source>
        <dbReference type="Pfam" id="PF17917"/>
    </source>
</evidence>
<dbReference type="OrthoDB" id="6510925at2759"/>
<evidence type="ECO:0000256" key="1">
    <source>
        <dbReference type="ARBA" id="ARBA00022679"/>
    </source>
</evidence>
<name>A0A443S484_9ACAR</name>
<keyword evidence="2" id="KW-0548">Nucleotidyltransferase</keyword>
<dbReference type="GO" id="GO:0004519">
    <property type="term" value="F:endonuclease activity"/>
    <property type="evidence" value="ECO:0007669"/>
    <property type="project" value="UniProtKB-KW"/>
</dbReference>
<dbReference type="Pfam" id="PF17917">
    <property type="entry name" value="RT_RNaseH"/>
    <property type="match status" value="1"/>
</dbReference>
<dbReference type="AlphaFoldDB" id="A0A443S484"/>
<dbReference type="VEuPathDB" id="VectorBase:LDEU009745"/>
<keyword evidence="6" id="KW-0695">RNA-directed DNA polymerase</keyword>
<keyword evidence="3" id="KW-0540">Nuclease</keyword>
<keyword evidence="4" id="KW-0255">Endonuclease</keyword>
<sequence>MLNESEKNYSATEKECLAVIFGILKFRPYLYGRRSRIRTAD</sequence>
<feature type="domain" description="Reverse transcriptase RNase H-like" evidence="7">
    <location>
        <begin position="2"/>
        <end position="39"/>
    </location>
</feature>
<evidence type="ECO:0000256" key="5">
    <source>
        <dbReference type="ARBA" id="ARBA00022801"/>
    </source>
</evidence>
<dbReference type="Proteomes" id="UP000288716">
    <property type="component" value="Unassembled WGS sequence"/>
</dbReference>
<evidence type="ECO:0000256" key="4">
    <source>
        <dbReference type="ARBA" id="ARBA00022759"/>
    </source>
</evidence>
<protein>
    <recommendedName>
        <fullName evidence="7">Reverse transcriptase RNase H-like domain-containing protein</fullName>
    </recommendedName>
</protein>
<evidence type="ECO:0000256" key="3">
    <source>
        <dbReference type="ARBA" id="ARBA00022722"/>
    </source>
</evidence>
<dbReference type="SUPFAM" id="SSF56672">
    <property type="entry name" value="DNA/RNA polymerases"/>
    <property type="match status" value="1"/>
</dbReference>
<reference evidence="8 9" key="1">
    <citation type="journal article" date="2018" name="Gigascience">
        <title>Genomes of trombidid mites reveal novel predicted allergens and laterally-transferred genes associated with secondary metabolism.</title>
        <authorList>
            <person name="Dong X."/>
            <person name="Chaisiri K."/>
            <person name="Xia D."/>
            <person name="Armstrong S.D."/>
            <person name="Fang Y."/>
            <person name="Donnelly M.J."/>
            <person name="Kadowaki T."/>
            <person name="McGarry J.W."/>
            <person name="Darby A.C."/>
            <person name="Makepeace B.L."/>
        </authorList>
    </citation>
    <scope>NUCLEOTIDE SEQUENCE [LARGE SCALE GENOMIC DNA]</scope>
    <source>
        <strain evidence="8">UoL-UT</strain>
    </source>
</reference>
<keyword evidence="5" id="KW-0378">Hydrolase</keyword>
<dbReference type="InterPro" id="IPR041373">
    <property type="entry name" value="RT_RNaseH"/>
</dbReference>
<dbReference type="GO" id="GO:0003964">
    <property type="term" value="F:RNA-directed DNA polymerase activity"/>
    <property type="evidence" value="ECO:0007669"/>
    <property type="project" value="UniProtKB-KW"/>
</dbReference>
<proteinExistence type="predicted"/>
<gene>
    <name evidence="8" type="ORF">B4U80_03460</name>
</gene>
<keyword evidence="1" id="KW-0808">Transferase</keyword>
<dbReference type="InterPro" id="IPR043502">
    <property type="entry name" value="DNA/RNA_pol_sf"/>
</dbReference>
<dbReference type="GO" id="GO:0016787">
    <property type="term" value="F:hydrolase activity"/>
    <property type="evidence" value="ECO:0007669"/>
    <property type="project" value="UniProtKB-KW"/>
</dbReference>
<evidence type="ECO:0000256" key="2">
    <source>
        <dbReference type="ARBA" id="ARBA00022695"/>
    </source>
</evidence>
<accession>A0A443S484</accession>
<organism evidence="8 9">
    <name type="scientific">Leptotrombidium deliense</name>
    <dbReference type="NCBI Taxonomy" id="299467"/>
    <lineage>
        <taxon>Eukaryota</taxon>
        <taxon>Metazoa</taxon>
        <taxon>Ecdysozoa</taxon>
        <taxon>Arthropoda</taxon>
        <taxon>Chelicerata</taxon>
        <taxon>Arachnida</taxon>
        <taxon>Acari</taxon>
        <taxon>Acariformes</taxon>
        <taxon>Trombidiformes</taxon>
        <taxon>Prostigmata</taxon>
        <taxon>Anystina</taxon>
        <taxon>Parasitengona</taxon>
        <taxon>Trombiculoidea</taxon>
        <taxon>Trombiculidae</taxon>
        <taxon>Leptotrombidium</taxon>
    </lineage>
</organism>
<comment type="caution">
    <text evidence="8">The sequence shown here is derived from an EMBL/GenBank/DDBJ whole genome shotgun (WGS) entry which is preliminary data.</text>
</comment>
<evidence type="ECO:0000256" key="6">
    <source>
        <dbReference type="ARBA" id="ARBA00022918"/>
    </source>
</evidence>
<evidence type="ECO:0000313" key="9">
    <source>
        <dbReference type="Proteomes" id="UP000288716"/>
    </source>
</evidence>